<protein>
    <submittedName>
        <fullName evidence="1">Uncharacterized protein</fullName>
    </submittedName>
</protein>
<reference evidence="1" key="1">
    <citation type="journal article" date="2014" name="Int. J. Syst. Evol. Microbiol.">
        <title>Complete genome sequence of Corynebacterium casei LMG S-19264T (=DSM 44701T), isolated from a smear-ripened cheese.</title>
        <authorList>
            <consortium name="US DOE Joint Genome Institute (JGI-PGF)"/>
            <person name="Walter F."/>
            <person name="Albersmeier A."/>
            <person name="Kalinowski J."/>
            <person name="Ruckert C."/>
        </authorList>
    </citation>
    <scope>NUCLEOTIDE SEQUENCE</scope>
    <source>
        <strain evidence="1">CGMCC 1.3617</strain>
    </source>
</reference>
<evidence type="ECO:0000313" key="2">
    <source>
        <dbReference type="Proteomes" id="UP000661507"/>
    </source>
</evidence>
<dbReference type="RefSeq" id="WP_188973025.1">
    <property type="nucleotide sequence ID" value="NZ_BMKW01000020.1"/>
</dbReference>
<reference evidence="1" key="2">
    <citation type="submission" date="2020-09" db="EMBL/GenBank/DDBJ databases">
        <authorList>
            <person name="Sun Q."/>
            <person name="Zhou Y."/>
        </authorList>
    </citation>
    <scope>NUCLEOTIDE SEQUENCE</scope>
    <source>
        <strain evidence="1">CGMCC 1.3617</strain>
    </source>
</reference>
<accession>A0A917L1S2</accession>
<keyword evidence="2" id="KW-1185">Reference proteome</keyword>
<evidence type="ECO:0000313" key="1">
    <source>
        <dbReference type="EMBL" id="GGJ40845.1"/>
    </source>
</evidence>
<dbReference type="Proteomes" id="UP000661507">
    <property type="component" value="Unassembled WGS sequence"/>
</dbReference>
<dbReference type="AlphaFoldDB" id="A0A917L1S2"/>
<gene>
    <name evidence="1" type="ORF">GCM10011320_55620</name>
</gene>
<comment type="caution">
    <text evidence="1">The sequence shown here is derived from an EMBL/GenBank/DDBJ whole genome shotgun (WGS) entry which is preliminary data.</text>
</comment>
<name>A0A917L1S2_9PROT</name>
<proteinExistence type="predicted"/>
<sequence>MKQVYDADATEVMDIASDFIDELVAEGMTQGDILNVFTTAVVTWAGEFERTGNQGALRRAVRTQPQAIKEVSRLLGNLADSYEERRKRRPAKR</sequence>
<organism evidence="1 2">
    <name type="scientific">Neoroseomonas lacus</name>
    <dbReference type="NCBI Taxonomy" id="287609"/>
    <lineage>
        <taxon>Bacteria</taxon>
        <taxon>Pseudomonadati</taxon>
        <taxon>Pseudomonadota</taxon>
        <taxon>Alphaproteobacteria</taxon>
        <taxon>Acetobacterales</taxon>
        <taxon>Acetobacteraceae</taxon>
        <taxon>Neoroseomonas</taxon>
    </lineage>
</organism>
<dbReference type="EMBL" id="BMKW01000020">
    <property type="protein sequence ID" value="GGJ40845.1"/>
    <property type="molecule type" value="Genomic_DNA"/>
</dbReference>